<keyword evidence="1" id="KW-1133">Transmembrane helix</keyword>
<protein>
    <submittedName>
        <fullName evidence="2">Uncharacterized protein</fullName>
    </submittedName>
</protein>
<keyword evidence="3" id="KW-1185">Reference proteome</keyword>
<keyword evidence="1" id="KW-0472">Membrane</keyword>
<dbReference type="AlphaFoldDB" id="A0A540W2J5"/>
<organism evidence="2 3">
    <name type="scientific">Kitasatospora acidiphila</name>
    <dbReference type="NCBI Taxonomy" id="2567942"/>
    <lineage>
        <taxon>Bacteria</taxon>
        <taxon>Bacillati</taxon>
        <taxon>Actinomycetota</taxon>
        <taxon>Actinomycetes</taxon>
        <taxon>Kitasatosporales</taxon>
        <taxon>Streptomycetaceae</taxon>
        <taxon>Kitasatospora</taxon>
    </lineage>
</organism>
<reference evidence="2 3" key="1">
    <citation type="submission" date="2019-06" db="EMBL/GenBank/DDBJ databases">
        <title>Description of Kitasatospora acidophila sp. nov. isolated from pine grove soil, and reclassification of Streptomyces novaecaesareae to Kitasatospora novaeceasareae comb. nov.</title>
        <authorList>
            <person name="Kim M.J."/>
        </authorList>
    </citation>
    <scope>NUCLEOTIDE SEQUENCE [LARGE SCALE GENOMIC DNA]</scope>
    <source>
        <strain evidence="2 3">MMS16-CNU292</strain>
    </source>
</reference>
<accession>A0A540W2J5</accession>
<sequence length="161" mass="16947">MLQVPQLRRLLRPRTAEGTAVLTVLTVLAVAMIAMAFAPVDDRPLVGGLLIGAAALAIAALLLALRLRRAAAHASWPPLPPAAAEPPGPWFTADSLADYPAEELAALVATLDEPPSPHQLEAAWVSATHGRDVVWLEHHFGLPGPIARTLVAAARRRIPAG</sequence>
<comment type="caution">
    <text evidence="2">The sequence shown here is derived from an EMBL/GenBank/DDBJ whole genome shotgun (WGS) entry which is preliminary data.</text>
</comment>
<dbReference type="OrthoDB" id="4249623at2"/>
<evidence type="ECO:0000313" key="3">
    <source>
        <dbReference type="Proteomes" id="UP000319103"/>
    </source>
</evidence>
<dbReference type="Proteomes" id="UP000319103">
    <property type="component" value="Unassembled WGS sequence"/>
</dbReference>
<evidence type="ECO:0000313" key="2">
    <source>
        <dbReference type="EMBL" id="TQF02554.1"/>
    </source>
</evidence>
<name>A0A540W2J5_9ACTN</name>
<evidence type="ECO:0000256" key="1">
    <source>
        <dbReference type="SAM" id="Phobius"/>
    </source>
</evidence>
<gene>
    <name evidence="2" type="ORF">E6W39_10120</name>
</gene>
<feature type="transmembrane region" description="Helical" evidence="1">
    <location>
        <begin position="20"/>
        <end position="39"/>
    </location>
</feature>
<feature type="transmembrane region" description="Helical" evidence="1">
    <location>
        <begin position="45"/>
        <end position="65"/>
    </location>
</feature>
<dbReference type="RefSeq" id="WP_141633246.1">
    <property type="nucleotide sequence ID" value="NZ_VIGB01000003.1"/>
</dbReference>
<proteinExistence type="predicted"/>
<dbReference type="EMBL" id="VIGB01000003">
    <property type="protein sequence ID" value="TQF02554.1"/>
    <property type="molecule type" value="Genomic_DNA"/>
</dbReference>
<keyword evidence="1" id="KW-0812">Transmembrane</keyword>